<dbReference type="Pfam" id="PF01256">
    <property type="entry name" value="Carb_kinase"/>
    <property type="match status" value="1"/>
</dbReference>
<comment type="cofactor">
    <cofactor evidence="17">
        <name>Mg(2+)</name>
        <dbReference type="ChEBI" id="CHEBI:18420"/>
    </cofactor>
</comment>
<evidence type="ECO:0000256" key="5">
    <source>
        <dbReference type="ARBA" id="ARBA00022723"/>
    </source>
</evidence>
<dbReference type="NCBIfam" id="TIGR00197">
    <property type="entry name" value="yjeF_nterm"/>
    <property type="match status" value="1"/>
</dbReference>
<evidence type="ECO:0000256" key="7">
    <source>
        <dbReference type="ARBA" id="ARBA00022840"/>
    </source>
</evidence>
<comment type="similarity">
    <text evidence="18">Belongs to the NnrE/AIBP family.</text>
</comment>
<sequence length="516" mass="53284">MRVLTAEQMRELDRRTIEEIGVPGVVLMENAGRAVADVLCHEYADLSPGPVLILCGRGNNGGDGFVVARLLLDRGWQVETLLLAEADQVVGDAAVNLRALRNRHGKITVVVDEESLRTELARCQPKLVVDALFGTGLNADLRGHATMAVAWINAFAGPVVAVDIPSGVAAGSGRQLGCAVRADVTVTFAAPKLGHLLHPGAELRGELRIVDIGIPQRLAEDLDESCFWLTAEEARSLLPDRPCCGHKGTFGHLLLVAGSRGKSGAAVLAAKAGLRSGAGLVSVAAPGSQQPIIAAAVPEAMTEPLAEDQGKIAAAAADALSRLTVGKQALAIGPGLGQSSSIRSLVTRLLGDWKGPLVLDADALNVLADATEILRRHGGEPLVVTPHPGEMARLLGTRVAEVEADRPSAARDFAMRRGVVVVLKGAPTLIASPSGEWAVNSSGNPLLATAGSGDVLTGLIGGLLAQGLNSFAAARLGVYLHGAAADRLRCRIGDAGMLAGELATEIPSTRQALKGG</sequence>
<dbReference type="HAMAP" id="MF_01966">
    <property type="entry name" value="NADHX_epimerase"/>
    <property type="match status" value="1"/>
</dbReference>
<keyword evidence="6 17" id="KW-0547">Nucleotide-binding</keyword>
<dbReference type="InterPro" id="IPR004443">
    <property type="entry name" value="YjeF_N_dom"/>
</dbReference>
<evidence type="ECO:0000256" key="9">
    <source>
        <dbReference type="ARBA" id="ARBA00022958"/>
    </source>
</evidence>
<evidence type="ECO:0000256" key="8">
    <source>
        <dbReference type="ARBA" id="ARBA00022857"/>
    </source>
</evidence>
<dbReference type="AlphaFoldDB" id="A0A2K2HE44"/>
<feature type="binding site" evidence="17">
    <location>
        <position position="265"/>
    </location>
    <ligand>
        <name>(6S)-NADPHX</name>
        <dbReference type="ChEBI" id="CHEBI:64076"/>
    </ligand>
</feature>
<dbReference type="EC" id="4.2.1.136" evidence="19"/>
<comment type="function">
    <text evidence="18">Catalyzes the epimerization of the S- and R-forms of NAD(P)HX, a damaged form of NAD(P)H that is a result of enzymatic or heat-dependent hydration. This is a prerequisite for the S-specific NAD(P)H-hydrate dehydratase to allow the repair of both epimers of NAD(P)HX.</text>
</comment>
<feature type="binding site" evidence="17">
    <location>
        <position position="454"/>
    </location>
    <ligand>
        <name>(6S)-NADPHX</name>
        <dbReference type="ChEBI" id="CHEBI:64076"/>
    </ligand>
</feature>
<evidence type="ECO:0000256" key="17">
    <source>
        <dbReference type="HAMAP-Rule" id="MF_01965"/>
    </source>
</evidence>
<dbReference type="InterPro" id="IPR036652">
    <property type="entry name" value="YjeF_N_dom_sf"/>
</dbReference>
<dbReference type="PROSITE" id="PS51383">
    <property type="entry name" value="YJEF_C_3"/>
    <property type="match status" value="1"/>
</dbReference>
<dbReference type="PROSITE" id="PS51385">
    <property type="entry name" value="YJEF_N"/>
    <property type="match status" value="1"/>
</dbReference>
<proteinExistence type="inferred from homology"/>
<comment type="function">
    <text evidence="14 19">Bifunctional enzyme that catalyzes the epimerization of the S- and R-forms of NAD(P)HX and the dehydration of the S-form of NAD(P)HX at the expense of ADP, which is converted to AMP. This allows the repair of both epimers of NAD(P)HX, a damaged form of NAD(P)H that is a result of enzymatic or heat-dependent hydration.</text>
</comment>
<comment type="catalytic activity">
    <reaction evidence="1 18 19">
        <text>(6R)-NADHX = (6S)-NADHX</text>
        <dbReference type="Rhea" id="RHEA:32215"/>
        <dbReference type="ChEBI" id="CHEBI:64074"/>
        <dbReference type="ChEBI" id="CHEBI:64075"/>
        <dbReference type="EC" id="5.1.99.6"/>
    </reaction>
</comment>
<dbReference type="Gene3D" id="3.40.1190.20">
    <property type="match status" value="1"/>
</dbReference>
<evidence type="ECO:0000313" key="23">
    <source>
        <dbReference type="Proteomes" id="UP000236340"/>
    </source>
</evidence>
<dbReference type="GO" id="GO:0110051">
    <property type="term" value="P:metabolite repair"/>
    <property type="evidence" value="ECO:0007669"/>
    <property type="project" value="TreeGrafter"/>
</dbReference>
<evidence type="ECO:0000256" key="13">
    <source>
        <dbReference type="ARBA" id="ARBA00023268"/>
    </source>
</evidence>
<organism evidence="22 23">
    <name type="scientific">Geothermobacter hydrogeniphilus</name>
    <dbReference type="NCBI Taxonomy" id="1969733"/>
    <lineage>
        <taxon>Bacteria</taxon>
        <taxon>Pseudomonadati</taxon>
        <taxon>Thermodesulfobacteriota</taxon>
        <taxon>Desulfuromonadia</taxon>
        <taxon>Desulfuromonadales</taxon>
        <taxon>Geothermobacteraceae</taxon>
        <taxon>Geothermobacter</taxon>
    </lineage>
</organism>
<dbReference type="PROSITE" id="PS01050">
    <property type="entry name" value="YJEF_C_2"/>
    <property type="match status" value="1"/>
</dbReference>
<keyword evidence="5 18" id="KW-0479">Metal-binding</keyword>
<feature type="binding site" evidence="17">
    <location>
        <begin position="424"/>
        <end position="428"/>
    </location>
    <ligand>
        <name>AMP</name>
        <dbReference type="ChEBI" id="CHEBI:456215"/>
    </ligand>
</feature>
<dbReference type="PANTHER" id="PTHR12592:SF0">
    <property type="entry name" value="ATP-DEPENDENT (S)-NAD(P)H-HYDRATE DEHYDRATASE"/>
    <property type="match status" value="1"/>
</dbReference>
<dbReference type="InterPro" id="IPR029056">
    <property type="entry name" value="Ribokinase-like"/>
</dbReference>
<feature type="domain" description="YjeF N-terminal" evidence="21">
    <location>
        <begin position="9"/>
        <end position="220"/>
    </location>
</feature>
<dbReference type="CDD" id="cd01171">
    <property type="entry name" value="YXKO-related"/>
    <property type="match status" value="1"/>
</dbReference>
<keyword evidence="7 17" id="KW-0067">ATP-binding</keyword>
<comment type="similarity">
    <text evidence="17">Belongs to the NnrD/CARKD family.</text>
</comment>
<dbReference type="HAMAP" id="MF_01965">
    <property type="entry name" value="NADHX_dehydratase"/>
    <property type="match status" value="1"/>
</dbReference>
<name>A0A2K2HE44_9BACT</name>
<dbReference type="RefSeq" id="WP_103114048.1">
    <property type="nucleotide sequence ID" value="NZ_PPFX01000002.1"/>
</dbReference>
<dbReference type="InterPro" id="IPR030677">
    <property type="entry name" value="Nnr"/>
</dbReference>
<comment type="similarity">
    <text evidence="4 19">In the C-terminal section; belongs to the NnrD/CARKD family.</text>
</comment>
<keyword evidence="10 17" id="KW-0520">NAD</keyword>
<feature type="domain" description="YjeF C-terminal" evidence="20">
    <location>
        <begin position="230"/>
        <end position="513"/>
    </location>
</feature>
<dbReference type="Proteomes" id="UP000236340">
    <property type="component" value="Unassembled WGS sequence"/>
</dbReference>
<dbReference type="Pfam" id="PF03853">
    <property type="entry name" value="YjeF_N"/>
    <property type="match status" value="1"/>
</dbReference>
<evidence type="ECO:0000256" key="11">
    <source>
        <dbReference type="ARBA" id="ARBA00023235"/>
    </source>
</evidence>
<evidence type="ECO:0000256" key="14">
    <source>
        <dbReference type="ARBA" id="ARBA00025153"/>
    </source>
</evidence>
<comment type="catalytic activity">
    <reaction evidence="16 17 19">
        <text>(6S)-NADPHX + ADP = AMP + phosphate + NADPH + H(+)</text>
        <dbReference type="Rhea" id="RHEA:32235"/>
        <dbReference type="ChEBI" id="CHEBI:15378"/>
        <dbReference type="ChEBI" id="CHEBI:43474"/>
        <dbReference type="ChEBI" id="CHEBI:57783"/>
        <dbReference type="ChEBI" id="CHEBI:64076"/>
        <dbReference type="ChEBI" id="CHEBI:456215"/>
        <dbReference type="ChEBI" id="CHEBI:456216"/>
        <dbReference type="EC" id="4.2.1.136"/>
    </reaction>
</comment>
<keyword evidence="8 17" id="KW-0521">NADP</keyword>
<dbReference type="EMBL" id="PPFX01000002">
    <property type="protein sequence ID" value="PNU21564.1"/>
    <property type="molecule type" value="Genomic_DNA"/>
</dbReference>
<dbReference type="InterPro" id="IPR017953">
    <property type="entry name" value="Carbohydrate_kinase_pred_CS"/>
</dbReference>
<feature type="binding site" evidence="18">
    <location>
        <position position="130"/>
    </location>
    <ligand>
        <name>K(+)</name>
        <dbReference type="ChEBI" id="CHEBI:29103"/>
    </ligand>
</feature>
<keyword evidence="11 18" id="KW-0413">Isomerase</keyword>
<comment type="caution">
    <text evidence="22">The sequence shown here is derived from an EMBL/GenBank/DDBJ whole genome shotgun (WGS) entry which is preliminary data.</text>
</comment>
<feature type="binding site" evidence="17">
    <location>
        <position position="387"/>
    </location>
    <ligand>
        <name>(6S)-NADPHX</name>
        <dbReference type="ChEBI" id="CHEBI:64076"/>
    </ligand>
</feature>
<keyword evidence="13" id="KW-0511">Multifunctional enzyme</keyword>
<comment type="cofactor">
    <cofactor evidence="18 19">
        <name>K(+)</name>
        <dbReference type="ChEBI" id="CHEBI:29103"/>
    </cofactor>
    <text evidence="18 19">Binds 1 potassium ion per subunit.</text>
</comment>
<evidence type="ECO:0000259" key="20">
    <source>
        <dbReference type="PROSITE" id="PS51383"/>
    </source>
</evidence>
<comment type="subunit">
    <text evidence="17">Homotetramer.</text>
</comment>
<dbReference type="GO" id="GO:0005524">
    <property type="term" value="F:ATP binding"/>
    <property type="evidence" value="ECO:0007669"/>
    <property type="project" value="UniProtKB-UniRule"/>
</dbReference>
<dbReference type="NCBIfam" id="TIGR00196">
    <property type="entry name" value="yjeF_cterm"/>
    <property type="match status" value="1"/>
</dbReference>
<dbReference type="SUPFAM" id="SSF53613">
    <property type="entry name" value="Ribokinase-like"/>
    <property type="match status" value="1"/>
</dbReference>
<evidence type="ECO:0000256" key="10">
    <source>
        <dbReference type="ARBA" id="ARBA00023027"/>
    </source>
</evidence>
<dbReference type="InterPro" id="IPR000631">
    <property type="entry name" value="CARKD"/>
</dbReference>
<evidence type="ECO:0000256" key="15">
    <source>
        <dbReference type="ARBA" id="ARBA00048238"/>
    </source>
</evidence>
<feature type="binding site" evidence="18">
    <location>
        <begin position="134"/>
        <end position="140"/>
    </location>
    <ligand>
        <name>(6S)-NADPHX</name>
        <dbReference type="ChEBI" id="CHEBI:64076"/>
    </ligand>
</feature>
<evidence type="ECO:0000256" key="16">
    <source>
        <dbReference type="ARBA" id="ARBA00049209"/>
    </source>
</evidence>
<comment type="caution">
    <text evidence="18">Lacks conserved residue(s) required for the propagation of feature annotation.</text>
</comment>
<evidence type="ECO:0000313" key="22">
    <source>
        <dbReference type="EMBL" id="PNU21564.1"/>
    </source>
</evidence>
<feature type="binding site" evidence="18">
    <location>
        <position position="163"/>
    </location>
    <ligand>
        <name>(6S)-NADPHX</name>
        <dbReference type="ChEBI" id="CHEBI:64076"/>
    </ligand>
</feature>
<protein>
    <recommendedName>
        <fullName evidence="19">Bifunctional NAD(P)H-hydrate repair enzyme</fullName>
    </recommendedName>
    <alternativeName>
        <fullName evidence="19">Nicotinamide nucleotide repair protein</fullName>
    </alternativeName>
    <domain>
        <recommendedName>
            <fullName evidence="19">ADP-dependent (S)-NAD(P)H-hydrate dehydratase</fullName>
            <ecNumber evidence="19">4.2.1.136</ecNumber>
        </recommendedName>
        <alternativeName>
            <fullName evidence="19">ADP-dependent NAD(P)HX dehydratase</fullName>
        </alternativeName>
    </domain>
    <domain>
        <recommendedName>
            <fullName evidence="19">NAD(P)H-hydrate epimerase</fullName>
            <ecNumber evidence="19">5.1.99.6</ecNumber>
        </recommendedName>
    </domain>
</protein>
<dbReference type="PANTHER" id="PTHR12592">
    <property type="entry name" value="ATP-DEPENDENT (S)-NAD(P)H-HYDRATE DEHYDRATASE FAMILY MEMBER"/>
    <property type="match status" value="1"/>
</dbReference>
<evidence type="ECO:0000256" key="19">
    <source>
        <dbReference type="PIRNR" id="PIRNR017184"/>
    </source>
</evidence>
<dbReference type="GO" id="GO:0046872">
    <property type="term" value="F:metal ion binding"/>
    <property type="evidence" value="ECO:0007669"/>
    <property type="project" value="UniProtKB-UniRule"/>
</dbReference>
<evidence type="ECO:0000256" key="2">
    <source>
        <dbReference type="ARBA" id="ARBA00000909"/>
    </source>
</evidence>
<feature type="binding site" evidence="18">
    <location>
        <begin position="59"/>
        <end position="63"/>
    </location>
    <ligand>
        <name>(6S)-NADPHX</name>
        <dbReference type="ChEBI" id="CHEBI:64076"/>
    </ligand>
</feature>
<feature type="binding site" evidence="18">
    <location>
        <position position="60"/>
    </location>
    <ligand>
        <name>K(+)</name>
        <dbReference type="ChEBI" id="CHEBI:29103"/>
    </ligand>
</feature>
<dbReference type="Gene3D" id="3.40.50.10260">
    <property type="entry name" value="YjeF N-terminal domain"/>
    <property type="match status" value="1"/>
</dbReference>
<feature type="binding site" evidence="18">
    <location>
        <position position="166"/>
    </location>
    <ligand>
        <name>K(+)</name>
        <dbReference type="ChEBI" id="CHEBI:29103"/>
    </ligand>
</feature>
<dbReference type="PIRSF" id="PIRSF017184">
    <property type="entry name" value="Nnr"/>
    <property type="match status" value="1"/>
</dbReference>
<comment type="function">
    <text evidence="17">Catalyzes the dehydration of the S-form of NAD(P)HX at the expense of ADP, which is converted to AMP. Together with NAD(P)HX epimerase, which catalyzes the epimerization of the S- and R-forms, the enzyme allows the repair of both epimers of NAD(P)HX, a damaged form of NAD(P)H that is a result of enzymatic or heat-dependent hydration.</text>
</comment>
<dbReference type="GO" id="GO:0052855">
    <property type="term" value="F:ADP-dependent NAD(P)H-hydrate dehydratase activity"/>
    <property type="evidence" value="ECO:0007669"/>
    <property type="project" value="UniProtKB-UniRule"/>
</dbReference>
<feature type="binding site" evidence="17">
    <location>
        <position position="335"/>
    </location>
    <ligand>
        <name>(6S)-NADPHX</name>
        <dbReference type="ChEBI" id="CHEBI:64076"/>
    </ligand>
</feature>
<comment type="catalytic activity">
    <reaction evidence="15 17 19">
        <text>(6S)-NADHX + ADP = AMP + phosphate + NADH + H(+)</text>
        <dbReference type="Rhea" id="RHEA:32223"/>
        <dbReference type="ChEBI" id="CHEBI:15378"/>
        <dbReference type="ChEBI" id="CHEBI:43474"/>
        <dbReference type="ChEBI" id="CHEBI:57945"/>
        <dbReference type="ChEBI" id="CHEBI:64074"/>
        <dbReference type="ChEBI" id="CHEBI:456215"/>
        <dbReference type="ChEBI" id="CHEBI:456216"/>
        <dbReference type="EC" id="4.2.1.136"/>
    </reaction>
</comment>
<evidence type="ECO:0000256" key="3">
    <source>
        <dbReference type="ARBA" id="ARBA00006001"/>
    </source>
</evidence>
<gene>
    <name evidence="18" type="primary">nnrE</name>
    <name evidence="17" type="synonym">nnrD</name>
    <name evidence="22" type="ORF">C2E25_01495</name>
</gene>
<evidence type="ECO:0000259" key="21">
    <source>
        <dbReference type="PROSITE" id="PS51385"/>
    </source>
</evidence>
<evidence type="ECO:0000256" key="18">
    <source>
        <dbReference type="HAMAP-Rule" id="MF_01966"/>
    </source>
</evidence>
<evidence type="ECO:0000256" key="1">
    <source>
        <dbReference type="ARBA" id="ARBA00000013"/>
    </source>
</evidence>
<comment type="catalytic activity">
    <reaction evidence="2 18 19">
        <text>(6R)-NADPHX = (6S)-NADPHX</text>
        <dbReference type="Rhea" id="RHEA:32227"/>
        <dbReference type="ChEBI" id="CHEBI:64076"/>
        <dbReference type="ChEBI" id="CHEBI:64077"/>
        <dbReference type="EC" id="5.1.99.6"/>
    </reaction>
</comment>
<dbReference type="GO" id="GO:0046496">
    <property type="term" value="P:nicotinamide nucleotide metabolic process"/>
    <property type="evidence" value="ECO:0007669"/>
    <property type="project" value="UniProtKB-UniRule"/>
</dbReference>
<evidence type="ECO:0000256" key="4">
    <source>
        <dbReference type="ARBA" id="ARBA00009524"/>
    </source>
</evidence>
<accession>A0A2K2HE44</accession>
<dbReference type="OrthoDB" id="9806925at2"/>
<comment type="similarity">
    <text evidence="3 19">In the N-terminal section; belongs to the NnrE/AIBP family.</text>
</comment>
<keyword evidence="12 17" id="KW-0456">Lyase</keyword>
<dbReference type="SUPFAM" id="SSF64153">
    <property type="entry name" value="YjeF N-terminal domain-like"/>
    <property type="match status" value="1"/>
</dbReference>
<feature type="binding site" evidence="17">
    <location>
        <position position="453"/>
    </location>
    <ligand>
        <name>AMP</name>
        <dbReference type="ChEBI" id="CHEBI:456215"/>
    </ligand>
</feature>
<evidence type="ECO:0000256" key="6">
    <source>
        <dbReference type="ARBA" id="ARBA00022741"/>
    </source>
</evidence>
<reference evidence="22 23" key="1">
    <citation type="journal article" date="2018" name="Genome Announc.">
        <title>Genome Sequence of Geothermobacter sp. HR-1 Iron Reducer from the Loihi Seamount.</title>
        <authorList>
            <person name="Smith H."/>
            <person name="Abuyen K."/>
            <person name="Tremblay J."/>
            <person name="Savalia P."/>
            <person name="Perez-Rodriguez I."/>
            <person name="Emerson D."/>
            <person name="Tully B."/>
            <person name="Amend J."/>
        </authorList>
    </citation>
    <scope>NUCLEOTIDE SEQUENCE [LARGE SCALE GENOMIC DNA]</scope>
    <source>
        <strain evidence="22 23">HR-1</strain>
    </source>
</reference>
<dbReference type="EC" id="5.1.99.6" evidence="19"/>
<dbReference type="GO" id="GO:0052856">
    <property type="term" value="F:NAD(P)HX epimerase activity"/>
    <property type="evidence" value="ECO:0007669"/>
    <property type="project" value="UniProtKB-UniRule"/>
</dbReference>
<evidence type="ECO:0000256" key="12">
    <source>
        <dbReference type="ARBA" id="ARBA00023239"/>
    </source>
</evidence>
<keyword evidence="9 18" id="KW-0630">Potassium</keyword>